<dbReference type="InterPro" id="IPR053157">
    <property type="entry name" value="Sterol_Uptake_Regulator"/>
</dbReference>
<evidence type="ECO:0000256" key="1">
    <source>
        <dbReference type="ARBA" id="ARBA00023242"/>
    </source>
</evidence>
<sequence length="510" mass="58430">MQAADVLKFSNSFLFLDGDQAVVQSSGDEGNRREKRAHTKSRNGCVACKRRRVKCDEKLPCSNCIKRKEECRRPDPRRQLSRTDKITIVRQPEPRQFSQVNPFHMELFYHFEKFTMPDLAFPQIWPVMLQKSFHNEFLMHAMLSLAAKHLSILRPQDPRYAEAAMVMLNKSLQSYRETLPLPITSENCDSRLGTSVLINYMAWSDIDFLDGQSILTDPTAGGLDLSRDLMFLLSAGVRQVFFSAYPVFRDGFGIFSTIATYHPCDHLEREADRRETNWRELAQRLYDLFDDPRYVGTSTNRDDPSEVSPLEETAPLGWFLKEVSQLGGCNHLEGWQERALELCSKSENATAMNAFHVQYMAFLIETTGDTERAVQLAEKGVTARGIYKRIARRLSVLMSLTPFMEGNESSLVGVANSDGSTPTTLSEERLRDCERYFFTFPMILCFGPFLSLIFEGDSRALVLLYYTYRAARCLLTSSRTWWTGRRAVVMEKLILGELKSRGLNPDIWPE</sequence>
<dbReference type="EMBL" id="QVQW01000002">
    <property type="protein sequence ID" value="RKU49203.1"/>
    <property type="molecule type" value="Genomic_DNA"/>
</dbReference>
<dbReference type="OrthoDB" id="416217at2759"/>
<dbReference type="Proteomes" id="UP000275385">
    <property type="component" value="Unassembled WGS sequence"/>
</dbReference>
<dbReference type="GO" id="GO:0008270">
    <property type="term" value="F:zinc ion binding"/>
    <property type="evidence" value="ECO:0007669"/>
    <property type="project" value="InterPro"/>
</dbReference>
<dbReference type="PROSITE" id="PS50048">
    <property type="entry name" value="ZN2_CY6_FUNGAL_2"/>
    <property type="match status" value="1"/>
</dbReference>
<dbReference type="Gene3D" id="4.10.240.10">
    <property type="entry name" value="Zn(2)-C6 fungal-type DNA-binding domain"/>
    <property type="match status" value="1"/>
</dbReference>
<evidence type="ECO:0000259" key="2">
    <source>
        <dbReference type="PROSITE" id="PS50048"/>
    </source>
</evidence>
<organism evidence="3 4">
    <name type="scientific">Coniochaeta pulveracea</name>
    <dbReference type="NCBI Taxonomy" id="177199"/>
    <lineage>
        <taxon>Eukaryota</taxon>
        <taxon>Fungi</taxon>
        <taxon>Dikarya</taxon>
        <taxon>Ascomycota</taxon>
        <taxon>Pezizomycotina</taxon>
        <taxon>Sordariomycetes</taxon>
        <taxon>Sordariomycetidae</taxon>
        <taxon>Coniochaetales</taxon>
        <taxon>Coniochaetaceae</taxon>
        <taxon>Coniochaeta</taxon>
    </lineage>
</organism>
<dbReference type="InterPro" id="IPR036864">
    <property type="entry name" value="Zn2-C6_fun-type_DNA-bd_sf"/>
</dbReference>
<gene>
    <name evidence="3" type="ORF">DL546_009076</name>
</gene>
<dbReference type="InterPro" id="IPR001138">
    <property type="entry name" value="Zn2Cys6_DnaBD"/>
</dbReference>
<dbReference type="Pfam" id="PF00172">
    <property type="entry name" value="Zn_clus"/>
    <property type="match status" value="1"/>
</dbReference>
<protein>
    <recommendedName>
        <fullName evidence="2">Zn(2)-C6 fungal-type domain-containing protein</fullName>
    </recommendedName>
</protein>
<keyword evidence="4" id="KW-1185">Reference proteome</keyword>
<dbReference type="SMART" id="SM00066">
    <property type="entry name" value="GAL4"/>
    <property type="match status" value="1"/>
</dbReference>
<keyword evidence="1" id="KW-0539">Nucleus</keyword>
<evidence type="ECO:0000313" key="3">
    <source>
        <dbReference type="EMBL" id="RKU49203.1"/>
    </source>
</evidence>
<dbReference type="GO" id="GO:0001228">
    <property type="term" value="F:DNA-binding transcription activator activity, RNA polymerase II-specific"/>
    <property type="evidence" value="ECO:0007669"/>
    <property type="project" value="TreeGrafter"/>
</dbReference>
<evidence type="ECO:0000313" key="4">
    <source>
        <dbReference type="Proteomes" id="UP000275385"/>
    </source>
</evidence>
<dbReference type="PROSITE" id="PS00463">
    <property type="entry name" value="ZN2_CY6_FUNGAL_1"/>
    <property type="match status" value="1"/>
</dbReference>
<comment type="caution">
    <text evidence="3">The sequence shown here is derived from an EMBL/GenBank/DDBJ whole genome shotgun (WGS) entry which is preliminary data.</text>
</comment>
<accession>A0A420YMS1</accession>
<dbReference type="STRING" id="177199.A0A420YMS1"/>
<feature type="domain" description="Zn(2)-C6 fungal-type" evidence="2">
    <location>
        <begin position="44"/>
        <end position="73"/>
    </location>
</feature>
<name>A0A420YMS1_9PEZI</name>
<dbReference type="SUPFAM" id="SSF57701">
    <property type="entry name" value="Zn2/Cys6 DNA-binding domain"/>
    <property type="match status" value="1"/>
</dbReference>
<dbReference type="AlphaFoldDB" id="A0A420YMS1"/>
<dbReference type="CDD" id="cd00067">
    <property type="entry name" value="GAL4"/>
    <property type="match status" value="1"/>
</dbReference>
<proteinExistence type="predicted"/>
<reference evidence="3 4" key="1">
    <citation type="submission" date="2018-08" db="EMBL/GenBank/DDBJ databases">
        <title>Draft genome of the lignicolous fungus Coniochaeta pulveracea.</title>
        <authorList>
            <person name="Borstlap C.J."/>
            <person name="De Witt R.N."/>
            <person name="Botha A."/>
            <person name="Volschenk H."/>
        </authorList>
    </citation>
    <scope>NUCLEOTIDE SEQUENCE [LARGE SCALE GENOMIC DNA]</scope>
    <source>
        <strain evidence="3 4">CAB683</strain>
    </source>
</reference>
<dbReference type="PANTHER" id="PTHR47784:SF5">
    <property type="entry name" value="STEROL UPTAKE CONTROL PROTEIN 2"/>
    <property type="match status" value="1"/>
</dbReference>
<dbReference type="PANTHER" id="PTHR47784">
    <property type="entry name" value="STEROL UPTAKE CONTROL PROTEIN 2"/>
    <property type="match status" value="1"/>
</dbReference>